<evidence type="ECO:0000313" key="1">
    <source>
        <dbReference type="EMBL" id="TGZ51869.1"/>
    </source>
</evidence>
<gene>
    <name evidence="1" type="ORF">DBV15_10013</name>
</gene>
<sequence>MGRWIVEQVSALWGGGETDGCSGEECGYAGTGSNKMGVIDLHHTLVRIQLTGWATRINLDSRETRKRNARMCAIATGSKRLSCKPVSD</sequence>
<accession>A0A4S2KUM5</accession>
<dbReference type="EMBL" id="QBLH01001439">
    <property type="protein sequence ID" value="TGZ51869.1"/>
    <property type="molecule type" value="Genomic_DNA"/>
</dbReference>
<dbReference type="AlphaFoldDB" id="A0A4S2KUM5"/>
<name>A0A4S2KUM5_9HYME</name>
<proteinExistence type="predicted"/>
<reference evidence="1 2" key="1">
    <citation type="journal article" date="2019" name="Philos. Trans. R. Soc. Lond., B, Biol. Sci.">
        <title>Ant behaviour and brain gene expression of defending hosts depend on the ecological success of the intruding social parasite.</title>
        <authorList>
            <person name="Kaur R."/>
            <person name="Stoldt M."/>
            <person name="Jongepier E."/>
            <person name="Feldmeyer B."/>
            <person name="Menzel F."/>
            <person name="Bornberg-Bauer E."/>
            <person name="Foitzik S."/>
        </authorList>
    </citation>
    <scope>NUCLEOTIDE SEQUENCE [LARGE SCALE GENOMIC DNA]</scope>
    <source>
        <tissue evidence="1">Whole body</tissue>
    </source>
</reference>
<protein>
    <submittedName>
        <fullName evidence="1">Uncharacterized protein</fullName>
    </submittedName>
</protein>
<comment type="caution">
    <text evidence="1">The sequence shown here is derived from an EMBL/GenBank/DDBJ whole genome shotgun (WGS) entry which is preliminary data.</text>
</comment>
<keyword evidence="2" id="KW-1185">Reference proteome</keyword>
<organism evidence="1 2">
    <name type="scientific">Temnothorax longispinosus</name>
    <dbReference type="NCBI Taxonomy" id="300112"/>
    <lineage>
        <taxon>Eukaryota</taxon>
        <taxon>Metazoa</taxon>
        <taxon>Ecdysozoa</taxon>
        <taxon>Arthropoda</taxon>
        <taxon>Hexapoda</taxon>
        <taxon>Insecta</taxon>
        <taxon>Pterygota</taxon>
        <taxon>Neoptera</taxon>
        <taxon>Endopterygota</taxon>
        <taxon>Hymenoptera</taxon>
        <taxon>Apocrita</taxon>
        <taxon>Aculeata</taxon>
        <taxon>Formicoidea</taxon>
        <taxon>Formicidae</taxon>
        <taxon>Myrmicinae</taxon>
        <taxon>Temnothorax</taxon>
    </lineage>
</organism>
<evidence type="ECO:0000313" key="2">
    <source>
        <dbReference type="Proteomes" id="UP000310200"/>
    </source>
</evidence>
<dbReference type="Proteomes" id="UP000310200">
    <property type="component" value="Unassembled WGS sequence"/>
</dbReference>